<feature type="transmembrane region" description="Helical" evidence="7">
    <location>
        <begin position="270"/>
        <end position="294"/>
    </location>
</feature>
<evidence type="ECO:0000256" key="1">
    <source>
        <dbReference type="ARBA" id="ARBA00004141"/>
    </source>
</evidence>
<accession>A0A1Q5PVM3</accession>
<keyword evidence="4 7" id="KW-0812">Transmembrane</keyword>
<proteinExistence type="inferred from homology"/>
<keyword evidence="6 7" id="KW-0472">Membrane</keyword>
<dbReference type="PANTHER" id="PTHR30576:SF10">
    <property type="entry name" value="SLL5057 PROTEIN"/>
    <property type="match status" value="1"/>
</dbReference>
<comment type="subcellular location">
    <subcellularLocation>
        <location evidence="1">Membrane</location>
        <topology evidence="1">Multi-pass membrane protein</topology>
    </subcellularLocation>
</comment>
<dbReference type="Pfam" id="PF02397">
    <property type="entry name" value="Bac_transf"/>
    <property type="match status" value="1"/>
</dbReference>
<evidence type="ECO:0000256" key="5">
    <source>
        <dbReference type="ARBA" id="ARBA00022989"/>
    </source>
</evidence>
<evidence type="ECO:0000256" key="6">
    <source>
        <dbReference type="ARBA" id="ARBA00023136"/>
    </source>
</evidence>
<dbReference type="NCBIfam" id="TIGR03025">
    <property type="entry name" value="EPS_sugtrans"/>
    <property type="match status" value="1"/>
</dbReference>
<feature type="domain" description="Bacterial sugar transferase" evidence="8">
    <location>
        <begin position="268"/>
        <end position="393"/>
    </location>
</feature>
<evidence type="ECO:0000256" key="7">
    <source>
        <dbReference type="SAM" id="Phobius"/>
    </source>
</evidence>
<evidence type="ECO:0000256" key="3">
    <source>
        <dbReference type="ARBA" id="ARBA00022679"/>
    </source>
</evidence>
<dbReference type="Pfam" id="PF13727">
    <property type="entry name" value="CoA_binding_3"/>
    <property type="match status" value="1"/>
</dbReference>
<protein>
    <recommendedName>
        <fullName evidence="8">Bacterial sugar transferase domain-containing protein</fullName>
    </recommendedName>
</protein>
<keyword evidence="3" id="KW-0808">Transferase</keyword>
<dbReference type="AlphaFoldDB" id="A0A1Q5PVM3"/>
<organism evidence="9 10">
    <name type="scientific">Bowdeniella nasicola</name>
    <dbReference type="NCBI Taxonomy" id="208480"/>
    <lineage>
        <taxon>Bacteria</taxon>
        <taxon>Bacillati</taxon>
        <taxon>Actinomycetota</taxon>
        <taxon>Actinomycetes</taxon>
        <taxon>Actinomycetales</taxon>
        <taxon>Actinomycetaceae</taxon>
        <taxon>Bowdeniella</taxon>
    </lineage>
</organism>
<dbReference type="InterPro" id="IPR003362">
    <property type="entry name" value="Bact_transf"/>
</dbReference>
<evidence type="ECO:0000313" key="9">
    <source>
        <dbReference type="EMBL" id="OKL51485.1"/>
    </source>
</evidence>
<keyword evidence="10" id="KW-1185">Reference proteome</keyword>
<comment type="caution">
    <text evidence="9">The sequence shown here is derived from an EMBL/GenBank/DDBJ whole genome shotgun (WGS) entry which is preliminary data.</text>
</comment>
<dbReference type="OrthoDB" id="9808602at2"/>
<evidence type="ECO:0000256" key="2">
    <source>
        <dbReference type="ARBA" id="ARBA00006464"/>
    </source>
</evidence>
<feature type="transmembrane region" description="Helical" evidence="7">
    <location>
        <begin position="76"/>
        <end position="96"/>
    </location>
</feature>
<feature type="transmembrane region" description="Helical" evidence="7">
    <location>
        <begin position="102"/>
        <end position="121"/>
    </location>
</feature>
<dbReference type="GO" id="GO:0016780">
    <property type="term" value="F:phosphotransferase activity, for other substituted phosphate groups"/>
    <property type="evidence" value="ECO:0007669"/>
    <property type="project" value="TreeGrafter"/>
</dbReference>
<dbReference type="InterPro" id="IPR017475">
    <property type="entry name" value="EPS_sugar_tfrase"/>
</dbReference>
<comment type="similarity">
    <text evidence="2">Belongs to the bacterial sugar transferase family.</text>
</comment>
<feature type="transmembrane region" description="Helical" evidence="7">
    <location>
        <begin position="7"/>
        <end position="23"/>
    </location>
</feature>
<gene>
    <name evidence="9" type="ORF">BSZ39_12755</name>
</gene>
<reference evidence="10" key="1">
    <citation type="submission" date="2016-12" db="EMBL/GenBank/DDBJ databases">
        <authorList>
            <person name="Meng X."/>
        </authorList>
    </citation>
    <scope>NUCLEOTIDE SEQUENCE [LARGE SCALE GENOMIC DNA]</scope>
    <source>
        <strain evidence="10">DSM 19116</strain>
    </source>
</reference>
<dbReference type="RefSeq" id="WP_073717670.1">
    <property type="nucleotide sequence ID" value="NZ_MQVR01000156.1"/>
</dbReference>
<sequence length="409" mass="45003">MLAAVTVVDIIGFSLAVIVAWALPGSIPLLSPVPYIRPVVMGFAIAQLFILLLLLKLVGAYDLRDVSVGSREYRSVIHSQALTAGLLGVIAYLFNIPISRTYFIVSTVLGTFFLLLGRFFFRRVIHRFRREGRFMRRVLIAGSPIRAAAIADAFESRPWLGLMPVATFLSADHLPSVNDATDTPEFKNLAKAVRDSDVEILVIADGFLEDSAEFLNISWALESLHVSLIVMPSLGDIAQDRIHARPVAGLPFVWIEQPRSAKALSWGKRVFDIAGASLGTLVLSPFLLLIAYLIKKHDGGPAFFSQTRIGRDGHPFQLHKFRTMVPNAEALRAQLVAEHGGEGLFKMADDPRVTPVGRFLRRHSLDEFPQLLNVFKGEMSLVGPRPALPEEVATYSEKGPFGLERGLGA</sequence>
<evidence type="ECO:0000259" key="8">
    <source>
        <dbReference type="Pfam" id="PF02397"/>
    </source>
</evidence>
<dbReference type="Proteomes" id="UP000185628">
    <property type="component" value="Unassembled WGS sequence"/>
</dbReference>
<dbReference type="PANTHER" id="PTHR30576">
    <property type="entry name" value="COLANIC BIOSYNTHESIS UDP-GLUCOSE LIPID CARRIER TRANSFERASE"/>
    <property type="match status" value="1"/>
</dbReference>
<dbReference type="GO" id="GO:0016020">
    <property type="term" value="C:membrane"/>
    <property type="evidence" value="ECO:0007669"/>
    <property type="project" value="UniProtKB-SubCell"/>
</dbReference>
<feature type="transmembrane region" description="Helical" evidence="7">
    <location>
        <begin position="35"/>
        <end position="55"/>
    </location>
</feature>
<keyword evidence="5 7" id="KW-1133">Transmembrane helix</keyword>
<name>A0A1Q5PVM3_9ACTO</name>
<evidence type="ECO:0000256" key="4">
    <source>
        <dbReference type="ARBA" id="ARBA00022692"/>
    </source>
</evidence>
<dbReference type="EMBL" id="MQVR01000156">
    <property type="protein sequence ID" value="OKL51485.1"/>
    <property type="molecule type" value="Genomic_DNA"/>
</dbReference>
<evidence type="ECO:0000313" key="10">
    <source>
        <dbReference type="Proteomes" id="UP000185628"/>
    </source>
</evidence>